<name>A0A4U7JIK1_9FIRM</name>
<gene>
    <name evidence="1" type="ORF">EHE19_000200</name>
</gene>
<proteinExistence type="predicted"/>
<dbReference type="KEGG" id="rher:EHE19_000200"/>
<dbReference type="EMBL" id="CP061336">
    <property type="protein sequence ID" value="QNU67018.1"/>
    <property type="molecule type" value="Genomic_DNA"/>
</dbReference>
<evidence type="ECO:0000313" key="1">
    <source>
        <dbReference type="EMBL" id="QNU67018.1"/>
    </source>
</evidence>
<dbReference type="Proteomes" id="UP000306409">
    <property type="component" value="Chromosome"/>
</dbReference>
<dbReference type="AlphaFoldDB" id="A0A4U7JIK1"/>
<dbReference type="RefSeq" id="WP_137697085.1">
    <property type="nucleotide sequence ID" value="NZ_CP061336.1"/>
</dbReference>
<dbReference type="OrthoDB" id="7375722at2"/>
<evidence type="ECO:0000313" key="2">
    <source>
        <dbReference type="Proteomes" id="UP000306409"/>
    </source>
</evidence>
<organism evidence="1 2">
    <name type="scientific">Ruminiclostridium herbifermentans</name>
    <dbReference type="NCBI Taxonomy" id="2488810"/>
    <lineage>
        <taxon>Bacteria</taxon>
        <taxon>Bacillati</taxon>
        <taxon>Bacillota</taxon>
        <taxon>Clostridia</taxon>
        <taxon>Eubacteriales</taxon>
        <taxon>Oscillospiraceae</taxon>
        <taxon>Ruminiclostridium</taxon>
    </lineage>
</organism>
<sequence>MNREGNVPSKLLYAISGIIFVIGIISFVVVLVTGIISSVNSFDNQVVVPAKRNIEIIEPGDYNIYFEYRSVVDGRVFETSNINGLVCKLKNIDTGEYIRLENSKVNSSYSVNGREGRSLFRFTIDKAGTYELDASYESGEGEEAVLIIGRGLGMKLLSTFLICFAILFVTIAGSVILFVYTYRKRNLQKIY</sequence>
<reference evidence="1 2" key="1">
    <citation type="submission" date="2020-09" db="EMBL/GenBank/DDBJ databases">
        <title>Characterization and genome sequencing of Ruminiclostridium sp. nov. MA18.</title>
        <authorList>
            <person name="Rettenmaier R."/>
            <person name="Kowollik M.-L."/>
            <person name="Liebl W."/>
            <person name="Zverlov V."/>
        </authorList>
    </citation>
    <scope>NUCLEOTIDE SEQUENCE [LARGE SCALE GENOMIC DNA]</scope>
    <source>
        <strain evidence="1 2">MA18</strain>
    </source>
</reference>
<protein>
    <submittedName>
        <fullName evidence="1">Uncharacterized protein</fullName>
    </submittedName>
</protein>
<keyword evidence="2" id="KW-1185">Reference proteome</keyword>
<accession>A0A4U7JIK1</accession>